<dbReference type="EMBL" id="UZAF01017865">
    <property type="protein sequence ID" value="VDO45656.1"/>
    <property type="molecule type" value="Genomic_DNA"/>
</dbReference>
<accession>A0A0N4WMJ8</accession>
<gene>
    <name evidence="1" type="ORF">HPLM_LOCUS12429</name>
</gene>
<name>A0A0N4WMJ8_HAEPC</name>
<evidence type="ECO:0000313" key="2">
    <source>
        <dbReference type="Proteomes" id="UP000268014"/>
    </source>
</evidence>
<dbReference type="WBParaSite" id="HPLM_0001243701-mRNA-1">
    <property type="protein sequence ID" value="HPLM_0001243701-mRNA-1"/>
    <property type="gene ID" value="HPLM_0001243701"/>
</dbReference>
<organism evidence="3">
    <name type="scientific">Haemonchus placei</name>
    <name type="common">Barber's pole worm</name>
    <dbReference type="NCBI Taxonomy" id="6290"/>
    <lineage>
        <taxon>Eukaryota</taxon>
        <taxon>Metazoa</taxon>
        <taxon>Ecdysozoa</taxon>
        <taxon>Nematoda</taxon>
        <taxon>Chromadorea</taxon>
        <taxon>Rhabditida</taxon>
        <taxon>Rhabditina</taxon>
        <taxon>Rhabditomorpha</taxon>
        <taxon>Strongyloidea</taxon>
        <taxon>Trichostrongylidae</taxon>
        <taxon>Haemonchus</taxon>
    </lineage>
</organism>
<dbReference type="OrthoDB" id="10380594at2759"/>
<dbReference type="Proteomes" id="UP000268014">
    <property type="component" value="Unassembled WGS sequence"/>
</dbReference>
<dbReference type="AlphaFoldDB" id="A0A0N4WMJ8"/>
<keyword evidence="2" id="KW-1185">Reference proteome</keyword>
<reference evidence="3" key="1">
    <citation type="submission" date="2017-02" db="UniProtKB">
        <authorList>
            <consortium name="WormBaseParasite"/>
        </authorList>
    </citation>
    <scope>IDENTIFICATION</scope>
</reference>
<sequence length="402" mass="45587">MRCCRWLELAALNCWMELEDQHGEERVTVGLFSGIQDTNGTIERRHIVEVSRAFKELERCDLMSKEDEARVHIELRGDDSIIVTSGAVNSALLFTALCASGRPMEEIKQEIWSTQCEYLRNKVTKYGCQGYVNRNIGTLISASFENANRHDVVGRLEAICQQVATIHRRGANTRSCELLLKVLTEYWGRYKQFPDLGCDLSRIRQLPVEALYGCKTDGGLDCNLLPGQQKYLRHKFDPAPRFISAPTRVTRDTPARGAADLSSRLVGRVSEFLECQELHSVLAAEIHAQITAGGALPAEISAAHRDYESRFAKWADALNPCEKSEEPELWFINADGKWCLNSNQQAYSFWLAPEEACLAYYRVKDGLDPGYDWVVHGHNISVTFDKAIWLRHRKPYVEVNCL</sequence>
<protein>
    <submittedName>
        <fullName evidence="3">L-fucose kinase</fullName>
    </submittedName>
</protein>
<evidence type="ECO:0000313" key="3">
    <source>
        <dbReference type="WBParaSite" id="HPLM_0001243701-mRNA-1"/>
    </source>
</evidence>
<proteinExistence type="predicted"/>
<evidence type="ECO:0000313" key="1">
    <source>
        <dbReference type="EMBL" id="VDO45656.1"/>
    </source>
</evidence>
<reference evidence="1 2" key="2">
    <citation type="submission" date="2018-11" db="EMBL/GenBank/DDBJ databases">
        <authorList>
            <consortium name="Pathogen Informatics"/>
        </authorList>
    </citation>
    <scope>NUCLEOTIDE SEQUENCE [LARGE SCALE GENOMIC DNA]</scope>
    <source>
        <strain evidence="1 2">MHpl1</strain>
    </source>
</reference>
<dbReference type="OMA" id="TDGGLDC"/>